<dbReference type="Proteomes" id="UP001241110">
    <property type="component" value="Unassembled WGS sequence"/>
</dbReference>
<keyword evidence="1" id="KW-0472">Membrane</keyword>
<organism evidence="2 3">
    <name type="scientific">Xanthocytophaga flava</name>
    <dbReference type="NCBI Taxonomy" id="3048013"/>
    <lineage>
        <taxon>Bacteria</taxon>
        <taxon>Pseudomonadati</taxon>
        <taxon>Bacteroidota</taxon>
        <taxon>Cytophagia</taxon>
        <taxon>Cytophagales</taxon>
        <taxon>Rhodocytophagaceae</taxon>
        <taxon>Xanthocytophaga</taxon>
    </lineage>
</organism>
<feature type="transmembrane region" description="Helical" evidence="1">
    <location>
        <begin position="64"/>
        <end position="88"/>
    </location>
</feature>
<reference evidence="2" key="1">
    <citation type="submission" date="2023-05" db="EMBL/GenBank/DDBJ databases">
        <authorList>
            <person name="Zhang X."/>
        </authorList>
    </citation>
    <scope>NUCLEOTIDE SEQUENCE</scope>
    <source>
        <strain evidence="2">YF14B1</strain>
    </source>
</reference>
<dbReference type="RefSeq" id="WP_313987499.1">
    <property type="nucleotide sequence ID" value="NZ_JASJOS010000019.1"/>
</dbReference>
<sequence>MSFFNVLPTLFQIGICIYYYSKNRSTDGILLIIGSGIHLLTSFMYVAIPFIMQSNNLPVSSVSSIYQIVGGFNFIGTIAFLAGLFMLIQKMVAHKESTDNAPKW</sequence>
<keyword evidence="1" id="KW-0812">Transmembrane</keyword>
<comment type="caution">
    <text evidence="2">The sequence shown here is derived from an EMBL/GenBank/DDBJ whole genome shotgun (WGS) entry which is preliminary data.</text>
</comment>
<gene>
    <name evidence="2" type="ORF">QNI16_32320</name>
</gene>
<keyword evidence="1" id="KW-1133">Transmembrane helix</keyword>
<evidence type="ECO:0000256" key="1">
    <source>
        <dbReference type="SAM" id="Phobius"/>
    </source>
</evidence>
<feature type="transmembrane region" description="Helical" evidence="1">
    <location>
        <begin position="28"/>
        <end position="52"/>
    </location>
</feature>
<name>A0AAE3QYR9_9BACT</name>
<dbReference type="EMBL" id="JASJOS010000019">
    <property type="protein sequence ID" value="MDJ1485229.1"/>
    <property type="molecule type" value="Genomic_DNA"/>
</dbReference>
<protein>
    <submittedName>
        <fullName evidence="2">Uncharacterized protein</fullName>
    </submittedName>
</protein>
<proteinExistence type="predicted"/>
<evidence type="ECO:0000313" key="2">
    <source>
        <dbReference type="EMBL" id="MDJ1485229.1"/>
    </source>
</evidence>
<accession>A0AAE3QYR9</accession>
<dbReference type="AlphaFoldDB" id="A0AAE3QYR9"/>
<feature type="transmembrane region" description="Helical" evidence="1">
    <location>
        <begin position="6"/>
        <end position="21"/>
    </location>
</feature>
<evidence type="ECO:0000313" key="3">
    <source>
        <dbReference type="Proteomes" id="UP001241110"/>
    </source>
</evidence>